<accession>A0A2C6KW39</accession>
<keyword evidence="2" id="KW-1185">Reference proteome</keyword>
<name>A0A2C6KW39_9APIC</name>
<evidence type="ECO:0000313" key="2">
    <source>
        <dbReference type="Proteomes" id="UP000221165"/>
    </source>
</evidence>
<dbReference type="AlphaFoldDB" id="A0A2C6KW39"/>
<comment type="caution">
    <text evidence="1">The sequence shown here is derived from an EMBL/GenBank/DDBJ whole genome shotgun (WGS) entry which is preliminary data.</text>
</comment>
<dbReference type="VEuPathDB" id="ToxoDB:CSUI_005182"/>
<dbReference type="EMBL" id="MIGC01002487">
    <property type="protein sequence ID" value="PHJ20979.1"/>
    <property type="molecule type" value="Genomic_DNA"/>
</dbReference>
<sequence length="101" mass="10802">MYLYIPCSAREDGGLVERFASSEGPSAVQGRERLAGSCLLIFRNQAKKTCAVVLGMRDWTSKGVAQRAVESSAVPEVLLQGFAAASLGRRQREGVSAPVKC</sequence>
<reference evidence="1 2" key="1">
    <citation type="journal article" date="2017" name="Int. J. Parasitol.">
        <title>The genome of the protozoan parasite Cystoisospora suis and a reverse vaccinology approach to identify vaccine candidates.</title>
        <authorList>
            <person name="Palmieri N."/>
            <person name="Shrestha A."/>
            <person name="Ruttkowski B."/>
            <person name="Beck T."/>
            <person name="Vogl C."/>
            <person name="Tomley F."/>
            <person name="Blake D.P."/>
            <person name="Joachim A."/>
        </authorList>
    </citation>
    <scope>NUCLEOTIDE SEQUENCE [LARGE SCALE GENOMIC DNA]</scope>
    <source>
        <strain evidence="1 2">Wien I</strain>
    </source>
</reference>
<dbReference type="Proteomes" id="UP000221165">
    <property type="component" value="Unassembled WGS sequence"/>
</dbReference>
<dbReference type="GeneID" id="94428572"/>
<proteinExistence type="predicted"/>
<dbReference type="RefSeq" id="XP_067922664.1">
    <property type="nucleotide sequence ID" value="XM_068065361.1"/>
</dbReference>
<gene>
    <name evidence="1" type="ORF">CSUI_005182</name>
</gene>
<evidence type="ECO:0000313" key="1">
    <source>
        <dbReference type="EMBL" id="PHJ20979.1"/>
    </source>
</evidence>
<protein>
    <submittedName>
        <fullName evidence="1">Uncharacterized protein</fullName>
    </submittedName>
</protein>
<organism evidence="1 2">
    <name type="scientific">Cystoisospora suis</name>
    <dbReference type="NCBI Taxonomy" id="483139"/>
    <lineage>
        <taxon>Eukaryota</taxon>
        <taxon>Sar</taxon>
        <taxon>Alveolata</taxon>
        <taxon>Apicomplexa</taxon>
        <taxon>Conoidasida</taxon>
        <taxon>Coccidia</taxon>
        <taxon>Eucoccidiorida</taxon>
        <taxon>Eimeriorina</taxon>
        <taxon>Sarcocystidae</taxon>
        <taxon>Cystoisospora</taxon>
    </lineage>
</organism>